<organism evidence="2 3">
    <name type="scientific">Ramlibacter pallidus</name>
    <dbReference type="NCBI Taxonomy" id="2780087"/>
    <lineage>
        <taxon>Bacteria</taxon>
        <taxon>Pseudomonadati</taxon>
        <taxon>Pseudomonadota</taxon>
        <taxon>Betaproteobacteria</taxon>
        <taxon>Burkholderiales</taxon>
        <taxon>Comamonadaceae</taxon>
        <taxon>Ramlibacter</taxon>
    </lineage>
</organism>
<dbReference type="Proteomes" id="UP000806285">
    <property type="component" value="Unassembled WGS sequence"/>
</dbReference>
<gene>
    <name evidence="2" type="ORF">IM787_01405</name>
</gene>
<name>A0ABR9RZG8_9BURK</name>
<dbReference type="RefSeq" id="WP_193674841.1">
    <property type="nucleotide sequence ID" value="NZ_JADDIV010000001.1"/>
</dbReference>
<comment type="caution">
    <text evidence="2">The sequence shown here is derived from an EMBL/GenBank/DDBJ whole genome shotgun (WGS) entry which is preliminary data.</text>
</comment>
<evidence type="ECO:0000313" key="3">
    <source>
        <dbReference type="Proteomes" id="UP000806285"/>
    </source>
</evidence>
<reference evidence="2 3" key="1">
    <citation type="submission" date="2020-10" db="EMBL/GenBank/DDBJ databases">
        <title>Ramlibacter sp. HM2 16S ribosomal RNA gene Genome sequencing and assembly.</title>
        <authorList>
            <person name="Kang M."/>
        </authorList>
    </citation>
    <scope>NUCLEOTIDE SEQUENCE [LARGE SCALE GENOMIC DNA]</scope>
    <source>
        <strain evidence="2 3">HM2</strain>
    </source>
</reference>
<sequence>MKTRLQNDYRMLRLCFAAICALFLFGLASGVALNISGNREIGEQVFRVALWACAVAFLVYVFLYWRLCRELKKGFIVWVVLWAIFLPFAFLYSFFAMRGLVTERLETVRGAAA</sequence>
<proteinExistence type="predicted"/>
<keyword evidence="1" id="KW-0812">Transmembrane</keyword>
<keyword evidence="1" id="KW-1133">Transmembrane helix</keyword>
<accession>A0ABR9RZG8</accession>
<evidence type="ECO:0000313" key="2">
    <source>
        <dbReference type="EMBL" id="MBE7366212.1"/>
    </source>
</evidence>
<keyword evidence="3" id="KW-1185">Reference proteome</keyword>
<dbReference type="EMBL" id="JADDIV010000001">
    <property type="protein sequence ID" value="MBE7366212.1"/>
    <property type="molecule type" value="Genomic_DNA"/>
</dbReference>
<keyword evidence="1" id="KW-0472">Membrane</keyword>
<evidence type="ECO:0000256" key="1">
    <source>
        <dbReference type="SAM" id="Phobius"/>
    </source>
</evidence>
<protein>
    <submittedName>
        <fullName evidence="2">Uncharacterized protein</fullName>
    </submittedName>
</protein>
<feature type="transmembrane region" description="Helical" evidence="1">
    <location>
        <begin position="75"/>
        <end position="95"/>
    </location>
</feature>
<feature type="transmembrane region" description="Helical" evidence="1">
    <location>
        <begin position="46"/>
        <end position="63"/>
    </location>
</feature>